<keyword evidence="4" id="KW-1185">Reference proteome</keyword>
<dbReference type="Gene3D" id="3.30.2140.10">
    <property type="entry name" value="Arylamine N-acetyltransferase"/>
    <property type="match status" value="1"/>
</dbReference>
<dbReference type="InterPro" id="IPR038765">
    <property type="entry name" value="Papain-like_cys_pep_sf"/>
</dbReference>
<comment type="similarity">
    <text evidence="1 2">Belongs to the arylamine N-acetyltransferase family.</text>
</comment>
<evidence type="ECO:0000256" key="1">
    <source>
        <dbReference type="ARBA" id="ARBA00006547"/>
    </source>
</evidence>
<dbReference type="AlphaFoldDB" id="A0A1I5SH37"/>
<dbReference type="PANTHER" id="PTHR11786:SF0">
    <property type="entry name" value="ARYLAMINE N-ACETYLTRANSFERASE 4-RELATED"/>
    <property type="match status" value="1"/>
</dbReference>
<dbReference type="PRINTS" id="PR01543">
    <property type="entry name" value="ANATRNSFRASE"/>
</dbReference>
<keyword evidence="3" id="KW-0808">Transferase</keyword>
<dbReference type="InterPro" id="IPR001447">
    <property type="entry name" value="Arylamine_N-AcTrfase"/>
</dbReference>
<dbReference type="PANTHER" id="PTHR11786">
    <property type="entry name" value="N-HYDROXYARYLAMINE O-ACETYLTRANSFERASE"/>
    <property type="match status" value="1"/>
</dbReference>
<name>A0A1I5SH37_9SPHN</name>
<dbReference type="EMBL" id="FOXP01000005">
    <property type="protein sequence ID" value="SFP70009.1"/>
    <property type="molecule type" value="Genomic_DNA"/>
</dbReference>
<dbReference type="Gene3D" id="2.40.128.150">
    <property type="entry name" value="Cysteine proteinases"/>
    <property type="match status" value="1"/>
</dbReference>
<dbReference type="SUPFAM" id="SSF54001">
    <property type="entry name" value="Cysteine proteinases"/>
    <property type="match status" value="1"/>
</dbReference>
<evidence type="ECO:0000256" key="2">
    <source>
        <dbReference type="RuleBase" id="RU003452"/>
    </source>
</evidence>
<gene>
    <name evidence="3" type="ORF">SAMN04488241_105226</name>
</gene>
<dbReference type="GO" id="GO:0016407">
    <property type="term" value="F:acetyltransferase activity"/>
    <property type="evidence" value="ECO:0007669"/>
    <property type="project" value="InterPro"/>
</dbReference>
<dbReference type="Pfam" id="PF00797">
    <property type="entry name" value="Acetyltransf_2"/>
    <property type="match status" value="1"/>
</dbReference>
<dbReference type="Proteomes" id="UP000199586">
    <property type="component" value="Unassembled WGS sequence"/>
</dbReference>
<evidence type="ECO:0000313" key="3">
    <source>
        <dbReference type="EMBL" id="SFP70009.1"/>
    </source>
</evidence>
<dbReference type="STRING" id="634430.SAMN04488241_105226"/>
<reference evidence="4" key="1">
    <citation type="submission" date="2016-10" db="EMBL/GenBank/DDBJ databases">
        <authorList>
            <person name="Varghese N."/>
            <person name="Submissions S."/>
        </authorList>
    </citation>
    <scope>NUCLEOTIDE SEQUENCE [LARGE SCALE GENOMIC DNA]</scope>
    <source>
        <strain evidence="4">CGMCC 1.9113</strain>
    </source>
</reference>
<protein>
    <submittedName>
        <fullName evidence="3">N-hydroxyarylamine O-acetyltransferase</fullName>
    </submittedName>
</protein>
<proteinExistence type="inferred from homology"/>
<accession>A0A1I5SH37</accession>
<sequence length="275" mass="29801">MSFDLDAYLARIDMPARPTVDAAGLARLQRQHRLAIPFENLDVLLGRGIAIDGAAVFAKLVGARRGGYCFEHNRLFGDALAALRFEARPLLARVWLGADGVPPLTHVLSLVEAEGRAWIADPGFGGSYAPVMPLKDGAEAEAPDGAAFRLSHAGPHGWTLSRRGPVATTDGRIAGEEDGWQPQYSFTLAPVYDADLQMGNWWSQSHPASRFTRVAIASVVLPHGFASLTDHRYRRSAAGQEAEGEITDPRVYRMRLGLLFGIELSAEEAGALFAR</sequence>
<organism evidence="3 4">
    <name type="scientific">Sphingomonas rubra</name>
    <dbReference type="NCBI Taxonomy" id="634430"/>
    <lineage>
        <taxon>Bacteria</taxon>
        <taxon>Pseudomonadati</taxon>
        <taxon>Pseudomonadota</taxon>
        <taxon>Alphaproteobacteria</taxon>
        <taxon>Sphingomonadales</taxon>
        <taxon>Sphingomonadaceae</taxon>
        <taxon>Sphingomonas</taxon>
    </lineage>
</organism>
<evidence type="ECO:0000313" key="4">
    <source>
        <dbReference type="Proteomes" id="UP000199586"/>
    </source>
</evidence>